<dbReference type="EMBL" id="VSWD01000010">
    <property type="protein sequence ID" value="KAK3091177.1"/>
    <property type="molecule type" value="Genomic_DNA"/>
</dbReference>
<dbReference type="PANTHER" id="PTHR24300:SF403">
    <property type="entry name" value="CYTOCHROME P450 306A1"/>
    <property type="match status" value="1"/>
</dbReference>
<dbReference type="PANTHER" id="PTHR24300">
    <property type="entry name" value="CYTOCHROME P450 508A4-RELATED"/>
    <property type="match status" value="1"/>
</dbReference>
<keyword evidence="6 8" id="KW-0503">Monooxygenase</keyword>
<dbReference type="PRINTS" id="PR00385">
    <property type="entry name" value="P450"/>
</dbReference>
<evidence type="ECO:0000256" key="5">
    <source>
        <dbReference type="ARBA" id="ARBA00023004"/>
    </source>
</evidence>
<dbReference type="InterPro" id="IPR002401">
    <property type="entry name" value="Cyt_P450_E_grp-I"/>
</dbReference>
<evidence type="ECO:0000256" key="6">
    <source>
        <dbReference type="ARBA" id="ARBA00023033"/>
    </source>
</evidence>
<dbReference type="PROSITE" id="PS00086">
    <property type="entry name" value="CYTOCHROME_P450"/>
    <property type="match status" value="1"/>
</dbReference>
<dbReference type="GO" id="GO:0006082">
    <property type="term" value="P:organic acid metabolic process"/>
    <property type="evidence" value="ECO:0007669"/>
    <property type="project" value="TreeGrafter"/>
</dbReference>
<dbReference type="FunFam" id="1.10.630.10:FF:000036">
    <property type="entry name" value="CYtochrome P450 family"/>
    <property type="match status" value="1"/>
</dbReference>
<reference evidence="9" key="1">
    <citation type="submission" date="2019-08" db="EMBL/GenBank/DDBJ databases">
        <title>The improved chromosome-level genome for the pearl oyster Pinctada fucata martensii using PacBio sequencing and Hi-C.</title>
        <authorList>
            <person name="Zheng Z."/>
        </authorList>
    </citation>
    <scope>NUCLEOTIDE SEQUENCE</scope>
    <source>
        <strain evidence="9">ZZ-2019</strain>
        <tissue evidence="9">Adductor muscle</tissue>
    </source>
</reference>
<dbReference type="GO" id="GO:0005737">
    <property type="term" value="C:cytoplasm"/>
    <property type="evidence" value="ECO:0007669"/>
    <property type="project" value="TreeGrafter"/>
</dbReference>
<dbReference type="InterPro" id="IPR001128">
    <property type="entry name" value="Cyt_P450"/>
</dbReference>
<evidence type="ECO:0008006" key="11">
    <source>
        <dbReference type="Google" id="ProtNLM"/>
    </source>
</evidence>
<evidence type="ECO:0000256" key="3">
    <source>
        <dbReference type="ARBA" id="ARBA00022723"/>
    </source>
</evidence>
<comment type="caution">
    <text evidence="9">The sequence shown here is derived from an EMBL/GenBank/DDBJ whole genome shotgun (WGS) entry which is preliminary data.</text>
</comment>
<proteinExistence type="inferred from homology"/>
<dbReference type="PRINTS" id="PR00463">
    <property type="entry name" value="EP450I"/>
</dbReference>
<evidence type="ECO:0000256" key="7">
    <source>
        <dbReference type="PIRSR" id="PIRSR602401-1"/>
    </source>
</evidence>
<evidence type="ECO:0000256" key="1">
    <source>
        <dbReference type="ARBA" id="ARBA00001971"/>
    </source>
</evidence>
<dbReference type="InterPro" id="IPR036396">
    <property type="entry name" value="Cyt_P450_sf"/>
</dbReference>
<keyword evidence="7 8" id="KW-0349">Heme</keyword>
<dbReference type="GO" id="GO:0005506">
    <property type="term" value="F:iron ion binding"/>
    <property type="evidence" value="ECO:0007669"/>
    <property type="project" value="InterPro"/>
</dbReference>
<protein>
    <recommendedName>
        <fullName evidence="11">Cytochrome P450</fullName>
    </recommendedName>
</protein>
<evidence type="ECO:0000256" key="8">
    <source>
        <dbReference type="RuleBase" id="RU000461"/>
    </source>
</evidence>
<dbReference type="Proteomes" id="UP001186944">
    <property type="component" value="Unassembled WGS sequence"/>
</dbReference>
<dbReference type="GO" id="GO:0006805">
    <property type="term" value="P:xenobiotic metabolic process"/>
    <property type="evidence" value="ECO:0007669"/>
    <property type="project" value="TreeGrafter"/>
</dbReference>
<comment type="similarity">
    <text evidence="2 8">Belongs to the cytochrome P450 family.</text>
</comment>
<keyword evidence="3 7" id="KW-0479">Metal-binding</keyword>
<evidence type="ECO:0000256" key="2">
    <source>
        <dbReference type="ARBA" id="ARBA00010617"/>
    </source>
</evidence>
<dbReference type="Pfam" id="PF00067">
    <property type="entry name" value="p450"/>
    <property type="match status" value="1"/>
</dbReference>
<name>A0AA88XVK8_PINIB</name>
<evidence type="ECO:0000256" key="4">
    <source>
        <dbReference type="ARBA" id="ARBA00023002"/>
    </source>
</evidence>
<gene>
    <name evidence="9" type="ORF">FSP39_017737</name>
</gene>
<evidence type="ECO:0000313" key="10">
    <source>
        <dbReference type="Proteomes" id="UP001186944"/>
    </source>
</evidence>
<dbReference type="SUPFAM" id="SSF48264">
    <property type="entry name" value="Cytochrome P450"/>
    <property type="match status" value="1"/>
</dbReference>
<keyword evidence="10" id="KW-1185">Reference proteome</keyword>
<comment type="cofactor">
    <cofactor evidence="1 7">
        <name>heme</name>
        <dbReference type="ChEBI" id="CHEBI:30413"/>
    </cofactor>
</comment>
<feature type="binding site" description="axial binding residue" evidence="7">
    <location>
        <position position="392"/>
    </location>
    <ligand>
        <name>heme</name>
        <dbReference type="ChEBI" id="CHEBI:30413"/>
    </ligand>
    <ligandPart>
        <name>Fe</name>
        <dbReference type="ChEBI" id="CHEBI:18248"/>
    </ligandPart>
</feature>
<sequence>MIDTSNLMTEFDRLHREYGDVFCFVVGSNPIIVVNGSEALRDLFIKEADSLSIRPATFILSKIANWKGIVASNGNLWKEQRAFAHKTLKSFGFGKQNFESQIHQEVDIFLRCLGNSKGQPIDFVAPLKVCIANVISSMSMGKTYGLEDNRLMVIMEMIEWLFADASFRGIAAYIPFAKHIPGDPFHVKKRENIIEDILNFLREVVEDHKKSFDEDKVHDYIDAFLKEQKKMEEDPESTFTDEQLIQSVRDFFVAGYESTVQTLRWIFLILIHNPDVQIKMRNEIESRIGNSRKPSWSQKDQLPYCEAVITECLRYKGVGPTTLPHGVEYDVYWNGYRIPQGAVVLANLRSVAYNSDTFPEPNKFDPGRFLDDEGNLKGQNLIMPFGIGRRICLGEALARMELFLFLTAVIQRFELLPEDNYDLPSLEGKLGTIYAPLPFKLRAISKK</sequence>
<keyword evidence="4 8" id="KW-0560">Oxidoreductase</keyword>
<dbReference type="InterPro" id="IPR017972">
    <property type="entry name" value="Cyt_P450_CS"/>
</dbReference>
<organism evidence="9 10">
    <name type="scientific">Pinctada imbricata</name>
    <name type="common">Atlantic pearl-oyster</name>
    <name type="synonym">Pinctada martensii</name>
    <dbReference type="NCBI Taxonomy" id="66713"/>
    <lineage>
        <taxon>Eukaryota</taxon>
        <taxon>Metazoa</taxon>
        <taxon>Spiralia</taxon>
        <taxon>Lophotrochozoa</taxon>
        <taxon>Mollusca</taxon>
        <taxon>Bivalvia</taxon>
        <taxon>Autobranchia</taxon>
        <taxon>Pteriomorphia</taxon>
        <taxon>Pterioida</taxon>
        <taxon>Pterioidea</taxon>
        <taxon>Pteriidae</taxon>
        <taxon>Pinctada</taxon>
    </lineage>
</organism>
<accession>A0AA88XVK8</accession>
<dbReference type="GO" id="GO:0008395">
    <property type="term" value="F:steroid hydroxylase activity"/>
    <property type="evidence" value="ECO:0007669"/>
    <property type="project" value="TreeGrafter"/>
</dbReference>
<dbReference type="AlphaFoldDB" id="A0AA88XVK8"/>
<keyword evidence="5 7" id="KW-0408">Iron</keyword>
<dbReference type="GO" id="GO:0020037">
    <property type="term" value="F:heme binding"/>
    <property type="evidence" value="ECO:0007669"/>
    <property type="project" value="InterPro"/>
</dbReference>
<evidence type="ECO:0000313" key="9">
    <source>
        <dbReference type="EMBL" id="KAK3091177.1"/>
    </source>
</evidence>
<dbReference type="GO" id="GO:0016712">
    <property type="term" value="F:oxidoreductase activity, acting on paired donors, with incorporation or reduction of molecular oxygen, reduced flavin or flavoprotein as one donor, and incorporation of one atom of oxygen"/>
    <property type="evidence" value="ECO:0007669"/>
    <property type="project" value="TreeGrafter"/>
</dbReference>
<dbReference type="InterPro" id="IPR050182">
    <property type="entry name" value="Cytochrome_P450_fam2"/>
</dbReference>
<dbReference type="Gene3D" id="1.10.630.10">
    <property type="entry name" value="Cytochrome P450"/>
    <property type="match status" value="1"/>
</dbReference>